<dbReference type="InterPro" id="IPR026021">
    <property type="entry name" value="YdjA-like"/>
</dbReference>
<dbReference type="EMBL" id="PGFJ01000002">
    <property type="protein sequence ID" value="PJJ79191.1"/>
    <property type="molecule type" value="Genomic_DNA"/>
</dbReference>
<evidence type="ECO:0000259" key="8">
    <source>
        <dbReference type="Pfam" id="PF00881"/>
    </source>
</evidence>
<evidence type="ECO:0000313" key="10">
    <source>
        <dbReference type="Proteomes" id="UP000242687"/>
    </source>
</evidence>
<dbReference type="AlphaFoldDB" id="A0A2H9VLJ3"/>
<gene>
    <name evidence="9" type="ORF">CLV57_2316</name>
</gene>
<keyword evidence="10" id="KW-1185">Reference proteome</keyword>
<comment type="similarity">
    <text evidence="2">Belongs to the nitroreductase family.</text>
</comment>
<organism evidence="9 10">
    <name type="scientific">Mucilaginibacter auburnensis</name>
    <dbReference type="NCBI Taxonomy" id="1457233"/>
    <lineage>
        <taxon>Bacteria</taxon>
        <taxon>Pseudomonadati</taxon>
        <taxon>Bacteroidota</taxon>
        <taxon>Sphingobacteriia</taxon>
        <taxon>Sphingobacteriales</taxon>
        <taxon>Sphingobacteriaceae</taxon>
        <taxon>Mucilaginibacter</taxon>
    </lineage>
</organism>
<evidence type="ECO:0000256" key="3">
    <source>
        <dbReference type="ARBA" id="ARBA00022630"/>
    </source>
</evidence>
<dbReference type="PANTHER" id="PTHR43821">
    <property type="entry name" value="NAD(P)H NITROREDUCTASE YDJA-RELATED"/>
    <property type="match status" value="1"/>
</dbReference>
<comment type="caution">
    <text evidence="9">The sequence shown here is derived from an EMBL/GenBank/DDBJ whole genome shotgun (WGS) entry which is preliminary data.</text>
</comment>
<comment type="cofactor">
    <cofactor evidence="1">
        <name>FMN</name>
        <dbReference type="ChEBI" id="CHEBI:58210"/>
    </cofactor>
</comment>
<keyword evidence="7" id="KW-0520">NAD</keyword>
<evidence type="ECO:0000256" key="5">
    <source>
        <dbReference type="ARBA" id="ARBA00022857"/>
    </source>
</evidence>
<evidence type="ECO:0000256" key="6">
    <source>
        <dbReference type="ARBA" id="ARBA00023002"/>
    </source>
</evidence>
<evidence type="ECO:0000313" key="9">
    <source>
        <dbReference type="EMBL" id="PJJ79191.1"/>
    </source>
</evidence>
<dbReference type="InterPro" id="IPR052530">
    <property type="entry name" value="NAD(P)H_nitroreductase"/>
</dbReference>
<dbReference type="CDD" id="cd02135">
    <property type="entry name" value="YdjA-like"/>
    <property type="match status" value="1"/>
</dbReference>
<dbReference type="InterPro" id="IPR000415">
    <property type="entry name" value="Nitroreductase-like"/>
</dbReference>
<dbReference type="Pfam" id="PF00881">
    <property type="entry name" value="Nitroreductase"/>
    <property type="match status" value="1"/>
</dbReference>
<feature type="domain" description="Nitroreductase" evidence="8">
    <location>
        <begin position="12"/>
        <end position="171"/>
    </location>
</feature>
<keyword evidence="4" id="KW-0288">FMN</keyword>
<protein>
    <submittedName>
        <fullName evidence="9">Nitroreductase</fullName>
    </submittedName>
</protein>
<evidence type="ECO:0000256" key="4">
    <source>
        <dbReference type="ARBA" id="ARBA00022643"/>
    </source>
</evidence>
<dbReference type="Gene3D" id="3.40.109.10">
    <property type="entry name" value="NADH Oxidase"/>
    <property type="match status" value="1"/>
</dbReference>
<proteinExistence type="inferred from homology"/>
<dbReference type="RefSeq" id="WP_100341552.1">
    <property type="nucleotide sequence ID" value="NZ_PGFJ01000002.1"/>
</dbReference>
<keyword evidence="3" id="KW-0285">Flavoprotein</keyword>
<evidence type="ECO:0000256" key="1">
    <source>
        <dbReference type="ARBA" id="ARBA00001917"/>
    </source>
</evidence>
<sequence>MNELFNNIAGTIKSRRSVKPFMMNGGKIPHEQIESLLELAIWAPNHGSTEPWRFVVYPSPSDFCRQHAALYKANTSEAEFIQGSYDNFYTQGDKVSHAIVAIMERGNLPKIPVFEEEWATASAIQNVLLGATALNIASFWSTGGMILKPAMHSFLNLKPEDRVMGVIYLGYADEYPKGVRKKTVSEKTEWK</sequence>
<keyword evidence="5" id="KW-0521">NADP</keyword>
<evidence type="ECO:0000256" key="7">
    <source>
        <dbReference type="ARBA" id="ARBA00023027"/>
    </source>
</evidence>
<dbReference type="PANTHER" id="PTHR43821:SF1">
    <property type="entry name" value="NAD(P)H NITROREDUCTASE YDJA-RELATED"/>
    <property type="match status" value="1"/>
</dbReference>
<evidence type="ECO:0000256" key="2">
    <source>
        <dbReference type="ARBA" id="ARBA00007118"/>
    </source>
</evidence>
<reference evidence="9 10" key="1">
    <citation type="submission" date="2017-11" db="EMBL/GenBank/DDBJ databases">
        <title>Genomic Encyclopedia of Archaeal and Bacterial Type Strains, Phase II (KMG-II): From Individual Species to Whole Genera.</title>
        <authorList>
            <person name="Goeker M."/>
        </authorList>
    </citation>
    <scope>NUCLEOTIDE SEQUENCE [LARGE SCALE GENOMIC DNA]</scope>
    <source>
        <strain evidence="9 10">DSM 28175</strain>
    </source>
</reference>
<dbReference type="GO" id="GO:0016491">
    <property type="term" value="F:oxidoreductase activity"/>
    <property type="evidence" value="ECO:0007669"/>
    <property type="project" value="UniProtKB-KW"/>
</dbReference>
<dbReference type="SUPFAM" id="SSF55469">
    <property type="entry name" value="FMN-dependent nitroreductase-like"/>
    <property type="match status" value="1"/>
</dbReference>
<keyword evidence="6" id="KW-0560">Oxidoreductase</keyword>
<accession>A0A2H9VLJ3</accession>
<name>A0A2H9VLJ3_9SPHI</name>
<dbReference type="Proteomes" id="UP000242687">
    <property type="component" value="Unassembled WGS sequence"/>
</dbReference>
<dbReference type="OrthoDB" id="9804207at2"/>
<dbReference type="InterPro" id="IPR029479">
    <property type="entry name" value="Nitroreductase"/>
</dbReference>